<dbReference type="AlphaFoldDB" id="A0A9D1NFZ5"/>
<protein>
    <submittedName>
        <fullName evidence="2">DUF2812 domain-containing protein</fullName>
    </submittedName>
</protein>
<feature type="transmembrane region" description="Helical" evidence="1">
    <location>
        <begin position="117"/>
        <end position="143"/>
    </location>
</feature>
<evidence type="ECO:0000313" key="3">
    <source>
        <dbReference type="Proteomes" id="UP000886743"/>
    </source>
</evidence>
<evidence type="ECO:0000313" key="2">
    <source>
        <dbReference type="EMBL" id="HIV02429.1"/>
    </source>
</evidence>
<keyword evidence="1" id="KW-1133">Transmembrane helix</keyword>
<reference evidence="2" key="1">
    <citation type="submission" date="2020-10" db="EMBL/GenBank/DDBJ databases">
        <authorList>
            <person name="Gilroy R."/>
        </authorList>
    </citation>
    <scope>NUCLEOTIDE SEQUENCE</scope>
    <source>
        <strain evidence="2">4920</strain>
    </source>
</reference>
<dbReference type="EMBL" id="DVOF01000074">
    <property type="protein sequence ID" value="HIV02429.1"/>
    <property type="molecule type" value="Genomic_DNA"/>
</dbReference>
<dbReference type="InterPro" id="IPR021359">
    <property type="entry name" value="DUF2812"/>
</dbReference>
<dbReference type="Pfam" id="PF11193">
    <property type="entry name" value="DUF2812"/>
    <property type="match status" value="1"/>
</dbReference>
<keyword evidence="1" id="KW-0472">Membrane</keyword>
<reference evidence="2" key="2">
    <citation type="journal article" date="2021" name="PeerJ">
        <title>Extensive microbial diversity within the chicken gut microbiome revealed by metagenomics and culture.</title>
        <authorList>
            <person name="Gilroy R."/>
            <person name="Ravi A."/>
            <person name="Getino M."/>
            <person name="Pursley I."/>
            <person name="Horton D.L."/>
            <person name="Alikhan N.F."/>
            <person name="Baker D."/>
            <person name="Gharbi K."/>
            <person name="Hall N."/>
            <person name="Watson M."/>
            <person name="Adriaenssens E.M."/>
            <person name="Foster-Nyarko E."/>
            <person name="Jarju S."/>
            <person name="Secka A."/>
            <person name="Antonio M."/>
            <person name="Oren A."/>
            <person name="Chaudhuri R.R."/>
            <person name="La Ragione R."/>
            <person name="Hildebrand F."/>
            <person name="Pallen M.J."/>
        </authorList>
    </citation>
    <scope>NUCLEOTIDE SEQUENCE</scope>
    <source>
        <strain evidence="2">4920</strain>
    </source>
</reference>
<accession>A0A9D1NFZ5</accession>
<comment type="caution">
    <text evidence="2">The sequence shown here is derived from an EMBL/GenBank/DDBJ whole genome shotgun (WGS) entry which is preliminary data.</text>
</comment>
<dbReference type="Proteomes" id="UP000886743">
    <property type="component" value="Unassembled WGS sequence"/>
</dbReference>
<feature type="transmembrane region" description="Helical" evidence="1">
    <location>
        <begin position="149"/>
        <end position="169"/>
    </location>
</feature>
<name>A0A9D1NFZ5_9FIRM</name>
<sequence length="178" mass="20415">MEKKTVWFSALRHVAPADYELWLESLAAEGWNINRVGQTSSTYMVFTKTEAKQYRYVFDLNAFPTEDYFNTYTQFGWECIGHMSSCYIWRKAYSGVRPEAFSDRESRVRRNKRVKTVLLICFSFLLLAIAAAAVGIGVAAWRGEIGDCAALGVNIVLFGLLAGYLWWAARQIDRHMEE</sequence>
<gene>
    <name evidence="2" type="ORF">IAC74_02550</name>
</gene>
<proteinExistence type="predicted"/>
<evidence type="ECO:0000256" key="1">
    <source>
        <dbReference type="SAM" id="Phobius"/>
    </source>
</evidence>
<organism evidence="2 3">
    <name type="scientific">Candidatus Aphodoplasma excrementigallinarum</name>
    <dbReference type="NCBI Taxonomy" id="2840673"/>
    <lineage>
        <taxon>Bacteria</taxon>
        <taxon>Bacillati</taxon>
        <taxon>Bacillota</taxon>
        <taxon>Clostridia</taxon>
        <taxon>Eubacteriales</taxon>
        <taxon>Candidatus Aphodoplasma</taxon>
    </lineage>
</organism>
<keyword evidence="1" id="KW-0812">Transmembrane</keyword>